<protein>
    <submittedName>
        <fullName evidence="4">Unsaturated glucuronyl hydrolase</fullName>
        <ecNumber evidence="4">3.2.1.179</ecNumber>
    </submittedName>
</protein>
<evidence type="ECO:0000313" key="4">
    <source>
        <dbReference type="EMBL" id="CAG7619246.1"/>
    </source>
</evidence>
<dbReference type="PROSITE" id="PS51257">
    <property type="entry name" value="PROKAR_LIPOPROTEIN"/>
    <property type="match status" value="1"/>
</dbReference>
<feature type="active site" description="Nucleophile" evidence="2">
    <location>
        <position position="137"/>
    </location>
</feature>
<evidence type="ECO:0000313" key="5">
    <source>
        <dbReference type="Proteomes" id="UP000693672"/>
    </source>
</evidence>
<feature type="binding site" evidence="3">
    <location>
        <position position="256"/>
    </location>
    <ligand>
        <name>substrate</name>
    </ligand>
</feature>
<evidence type="ECO:0000256" key="3">
    <source>
        <dbReference type="PIRSR" id="PIRSR610905-2"/>
    </source>
</evidence>
<dbReference type="GO" id="GO:0000272">
    <property type="term" value="P:polysaccharide catabolic process"/>
    <property type="evidence" value="ECO:0007669"/>
    <property type="project" value="TreeGrafter"/>
</dbReference>
<feature type="binding site" evidence="3">
    <location>
        <position position="258"/>
    </location>
    <ligand>
        <name>substrate</name>
    </ligand>
</feature>
<dbReference type="PANTHER" id="PTHR36845">
    <property type="entry name" value="HYDROLASE, PUTATIVE (AFU_ORTHOLOGUE AFUA_7G05090)-RELATED"/>
    <property type="match status" value="1"/>
</dbReference>
<sequence>MRIRTLSIGILAALTWLGGCQRPGPEQEQAKLQPADAPASAAAAQQDAGWKTAIRQALEKTTAMIPYFEGKSYPHVSDKTWKYKKETYNNWTAGFYPGMLWLSYQYTGDGKFKQAAEQATARFKDRLRNTGLSDTHDLGFLYTLTTAAQWMSAQDDSARQTTVQAADALLKRYRPESDLIQAWGKKGDKNNGGRIIIDTMMNLPLLYWASEQTKNDAYRKAAVAQANKTLKYIVRPDHSSFHTYYFDQTSGQPLRGATHQGYKDDSTLARGQAWGIYGFALSYRYTQNAEYLEASRSMARYFIEHLPPDQVAYWDFNVPIQADTPRDSSASAIAACGVLELLGHLPKDDKDRAYFEKFVQTSMTSLVNDYSTKNDPEAQGLLKYGAYNVNNKEFNQHTIWGDYFYLEALMRLDKGLHGYWYE</sequence>
<dbReference type="PANTHER" id="PTHR36845:SF1">
    <property type="entry name" value="HYDROLASE, PUTATIVE (AFU_ORTHOLOGUE AFUA_7G05090)-RELATED"/>
    <property type="match status" value="1"/>
</dbReference>
<evidence type="ECO:0000256" key="1">
    <source>
        <dbReference type="ARBA" id="ARBA00022801"/>
    </source>
</evidence>
<feature type="binding site" evidence="3">
    <location>
        <position position="198"/>
    </location>
    <ligand>
        <name>substrate</name>
    </ligand>
</feature>
<dbReference type="EC" id="3.2.1.179" evidence="4"/>
<dbReference type="Pfam" id="PF07470">
    <property type="entry name" value="Glyco_hydro_88"/>
    <property type="match status" value="1"/>
</dbReference>
<feature type="active site" description="Proton donor" evidence="2">
    <location>
        <position position="198"/>
    </location>
</feature>
<dbReference type="InterPro" id="IPR052369">
    <property type="entry name" value="UG_Glycosaminoglycan_Hydrolase"/>
</dbReference>
<feature type="binding site" evidence="3">
    <location>
        <position position="270"/>
    </location>
    <ligand>
        <name>substrate</name>
    </ligand>
</feature>
<keyword evidence="5" id="KW-1185">Reference proteome</keyword>
<comment type="caution">
    <text evidence="4">The sequence shown here is derived from an EMBL/GenBank/DDBJ whole genome shotgun (WGS) entry which is preliminary data.</text>
</comment>
<feature type="binding site" evidence="3">
    <location>
        <position position="274"/>
    </location>
    <ligand>
        <name>substrate</name>
    </ligand>
</feature>
<organism evidence="4 5">
    <name type="scientific">Paenibacillus solanacearum</name>
    <dbReference type="NCBI Taxonomy" id="2048548"/>
    <lineage>
        <taxon>Bacteria</taxon>
        <taxon>Bacillati</taxon>
        <taxon>Bacillota</taxon>
        <taxon>Bacilli</taxon>
        <taxon>Bacillales</taxon>
        <taxon>Paenibacillaceae</taxon>
        <taxon>Paenibacillus</taxon>
    </lineage>
</organism>
<keyword evidence="4" id="KW-0326">Glycosidase</keyword>
<keyword evidence="1 4" id="KW-0378">Hydrolase</keyword>
<dbReference type="RefSeq" id="WP_246627388.1">
    <property type="nucleotide sequence ID" value="NZ_CAJVAS010000007.1"/>
</dbReference>
<dbReference type="EMBL" id="CAJVAS010000007">
    <property type="protein sequence ID" value="CAG7619246.1"/>
    <property type="molecule type" value="Genomic_DNA"/>
</dbReference>
<reference evidence="4" key="1">
    <citation type="submission" date="2021-06" db="EMBL/GenBank/DDBJ databases">
        <authorList>
            <person name="Criscuolo A."/>
        </authorList>
    </citation>
    <scope>NUCLEOTIDE SEQUENCE</scope>
    <source>
        <strain evidence="4">CIP111600</strain>
    </source>
</reference>
<dbReference type="Proteomes" id="UP000693672">
    <property type="component" value="Unassembled WGS sequence"/>
</dbReference>
<proteinExistence type="predicted"/>
<name>A0A916JZR4_9BACL</name>
<feature type="binding site" evidence="3">
    <location>
        <position position="137"/>
    </location>
    <ligand>
        <name>substrate</name>
    </ligand>
</feature>
<accession>A0A916JZR4</accession>
<dbReference type="AlphaFoldDB" id="A0A916JZR4"/>
<evidence type="ECO:0000256" key="2">
    <source>
        <dbReference type="PIRSR" id="PIRSR610905-1"/>
    </source>
</evidence>
<dbReference type="InterPro" id="IPR010905">
    <property type="entry name" value="Glyco_hydro_88"/>
</dbReference>
<gene>
    <name evidence="4" type="primary">ugl_4</name>
    <name evidence="4" type="ORF">PAESOLCIP111_02195</name>
</gene>
<dbReference type="GO" id="GO:0052757">
    <property type="term" value="F:chondroitin hydrolase activity"/>
    <property type="evidence" value="ECO:0007669"/>
    <property type="project" value="TreeGrafter"/>
</dbReference>